<dbReference type="Proteomes" id="UP000596074">
    <property type="component" value="Chromosome"/>
</dbReference>
<dbReference type="KEGG" id="vcw:GJQ55_07210"/>
<keyword evidence="2" id="KW-1185">Reference proteome</keyword>
<reference evidence="1 2" key="1">
    <citation type="submission" date="2019-11" db="EMBL/GenBank/DDBJ databases">
        <title>Venatorbacter sp. nov. a predator of Campylobacter and other Gram-negative bacteria.</title>
        <authorList>
            <person name="Saeedi A."/>
            <person name="Cummings N.J."/>
            <person name="Connerton I.F."/>
            <person name="Connerton P.L."/>
        </authorList>
    </citation>
    <scope>NUCLEOTIDE SEQUENCE [LARGE SCALE GENOMIC DNA]</scope>
    <source>
        <strain evidence="1">XL5</strain>
    </source>
</reference>
<dbReference type="AlphaFoldDB" id="A0A9X7UWP0"/>
<proteinExistence type="predicted"/>
<name>A0A9X7UWP0_9GAMM</name>
<organism evidence="1 2">
    <name type="scientific">Venatoribacter cucullus</name>
    <dbReference type="NCBI Taxonomy" id="2661630"/>
    <lineage>
        <taxon>Bacteria</taxon>
        <taxon>Pseudomonadati</taxon>
        <taxon>Pseudomonadota</taxon>
        <taxon>Gammaproteobacteria</taxon>
        <taxon>Oceanospirillales</taxon>
        <taxon>Oceanospirillaceae</taxon>
        <taxon>Venatoribacter</taxon>
    </lineage>
</organism>
<gene>
    <name evidence="1" type="ORF">GJQ55_07210</name>
</gene>
<dbReference type="EMBL" id="CP046056">
    <property type="protein sequence ID" value="QQD24279.1"/>
    <property type="molecule type" value="Genomic_DNA"/>
</dbReference>
<evidence type="ECO:0000313" key="2">
    <source>
        <dbReference type="Proteomes" id="UP000596074"/>
    </source>
</evidence>
<evidence type="ECO:0000313" key="1">
    <source>
        <dbReference type="EMBL" id="QQD24279.1"/>
    </source>
</evidence>
<dbReference type="RefSeq" id="WP_228344319.1">
    <property type="nucleotide sequence ID" value="NZ_CP046056.1"/>
</dbReference>
<sequence length="118" mass="12956">MANVKLKEEDQILLQGEAVNITPLGFDCEISLDAIPSLRDAAGRFRILGMELQLQAHKGAVTVCGSASVYSVRRVAQNTGLLTARFADLQQDAYRLIAEHLSPVDVVSLEQARHKRRA</sequence>
<protein>
    <submittedName>
        <fullName evidence="1">Uncharacterized protein</fullName>
    </submittedName>
</protein>
<accession>A0A9X7UWP0</accession>